<organism evidence="2 3">
    <name type="scientific">Candidatus Eubacterium faecale</name>
    <dbReference type="NCBI Taxonomy" id="2838568"/>
    <lineage>
        <taxon>Bacteria</taxon>
        <taxon>Bacillati</taxon>
        <taxon>Bacillota</taxon>
        <taxon>Clostridia</taxon>
        <taxon>Eubacteriales</taxon>
        <taxon>Eubacteriaceae</taxon>
        <taxon>Eubacterium</taxon>
    </lineage>
</organism>
<dbReference type="AlphaFoldDB" id="A0A9D2MJB4"/>
<evidence type="ECO:0000313" key="2">
    <source>
        <dbReference type="EMBL" id="HJB75099.1"/>
    </source>
</evidence>
<evidence type="ECO:0000259" key="1">
    <source>
        <dbReference type="Pfam" id="PF03372"/>
    </source>
</evidence>
<protein>
    <recommendedName>
        <fullName evidence="1">Endonuclease/exonuclease/phosphatase domain-containing protein</fullName>
    </recommendedName>
</protein>
<sequence length="281" mass="31782">MKKNKIRLGNGFAAKLSENVKPAQDGEIRIMSSNLLVGYKSWGGLPVKPRAAMYVSLIQTVKPDVIGVQEMCDGWYCAIRNNLPKGYKMLYPFSTGVFVRMTAMIYNADRLDVVQSGQIKYKKGDNPRLRRVVWAVFEDKQSKKRFAVTNTHFDLLREGQEERGMQTMQAQCDELLELIRSLHAEYDCPVFATGDFNTKEDTPETPAIDAPEIYERLAGELADSKYAAEECSFGAESSFADPSYDHIFINGTATAKRFTMLSDPYMNAMSDHYPIYTDLEI</sequence>
<proteinExistence type="predicted"/>
<reference evidence="2" key="1">
    <citation type="journal article" date="2021" name="PeerJ">
        <title>Extensive microbial diversity within the chicken gut microbiome revealed by metagenomics and culture.</title>
        <authorList>
            <person name="Gilroy R."/>
            <person name="Ravi A."/>
            <person name="Getino M."/>
            <person name="Pursley I."/>
            <person name="Horton D.L."/>
            <person name="Alikhan N.F."/>
            <person name="Baker D."/>
            <person name="Gharbi K."/>
            <person name="Hall N."/>
            <person name="Watson M."/>
            <person name="Adriaenssens E.M."/>
            <person name="Foster-Nyarko E."/>
            <person name="Jarju S."/>
            <person name="Secka A."/>
            <person name="Antonio M."/>
            <person name="Oren A."/>
            <person name="Chaudhuri R.R."/>
            <person name="La Ragione R."/>
            <person name="Hildebrand F."/>
            <person name="Pallen M.J."/>
        </authorList>
    </citation>
    <scope>NUCLEOTIDE SEQUENCE</scope>
    <source>
        <strain evidence="2">CHK188-16595</strain>
    </source>
</reference>
<dbReference type="InterPro" id="IPR050410">
    <property type="entry name" value="CCR4/nocturin_mRNA_transcr"/>
</dbReference>
<dbReference type="EMBL" id="DWXN01000010">
    <property type="protein sequence ID" value="HJB75099.1"/>
    <property type="molecule type" value="Genomic_DNA"/>
</dbReference>
<dbReference type="GO" id="GO:0000175">
    <property type="term" value="F:3'-5'-RNA exonuclease activity"/>
    <property type="evidence" value="ECO:0007669"/>
    <property type="project" value="TreeGrafter"/>
</dbReference>
<dbReference type="Pfam" id="PF03372">
    <property type="entry name" value="Exo_endo_phos"/>
    <property type="match status" value="1"/>
</dbReference>
<gene>
    <name evidence="2" type="ORF">IAA37_05410</name>
</gene>
<dbReference type="Proteomes" id="UP000823877">
    <property type="component" value="Unassembled WGS sequence"/>
</dbReference>
<dbReference type="PANTHER" id="PTHR12121">
    <property type="entry name" value="CARBON CATABOLITE REPRESSOR PROTEIN 4"/>
    <property type="match status" value="1"/>
</dbReference>
<dbReference type="Gene3D" id="3.60.10.10">
    <property type="entry name" value="Endonuclease/exonuclease/phosphatase"/>
    <property type="match status" value="1"/>
</dbReference>
<dbReference type="InterPro" id="IPR005135">
    <property type="entry name" value="Endo/exonuclease/phosphatase"/>
</dbReference>
<dbReference type="InterPro" id="IPR036691">
    <property type="entry name" value="Endo/exonu/phosph_ase_sf"/>
</dbReference>
<feature type="domain" description="Endonuclease/exonuclease/phosphatase" evidence="1">
    <location>
        <begin position="52"/>
        <end position="272"/>
    </location>
</feature>
<comment type="caution">
    <text evidence="2">The sequence shown here is derived from an EMBL/GenBank/DDBJ whole genome shotgun (WGS) entry which is preliminary data.</text>
</comment>
<evidence type="ECO:0000313" key="3">
    <source>
        <dbReference type="Proteomes" id="UP000823877"/>
    </source>
</evidence>
<dbReference type="PANTHER" id="PTHR12121:SF36">
    <property type="entry name" value="ENDONUCLEASE_EXONUCLEASE_PHOSPHATASE DOMAIN-CONTAINING PROTEIN"/>
    <property type="match status" value="1"/>
</dbReference>
<dbReference type="SUPFAM" id="SSF56219">
    <property type="entry name" value="DNase I-like"/>
    <property type="match status" value="1"/>
</dbReference>
<reference evidence="2" key="2">
    <citation type="submission" date="2021-04" db="EMBL/GenBank/DDBJ databases">
        <authorList>
            <person name="Gilroy R."/>
        </authorList>
    </citation>
    <scope>NUCLEOTIDE SEQUENCE</scope>
    <source>
        <strain evidence="2">CHK188-16595</strain>
    </source>
</reference>
<accession>A0A9D2MJB4</accession>
<name>A0A9D2MJB4_9FIRM</name>